<dbReference type="EMBL" id="KN120510">
    <property type="protein sequence ID" value="KFO38467.1"/>
    <property type="molecule type" value="Genomic_DNA"/>
</dbReference>
<evidence type="ECO:0000313" key="3">
    <source>
        <dbReference type="Proteomes" id="UP000028990"/>
    </source>
</evidence>
<feature type="compositionally biased region" description="Basic and acidic residues" evidence="1">
    <location>
        <begin position="17"/>
        <end position="30"/>
    </location>
</feature>
<sequence length="98" mass="10945">MFSESHIVEDTGTASPCDRKSAHSLRDGAQRYRLSQSPEIRKQEEEQWCPEGAAGKCEAVGAVHLSRCVFEPKVCEARFAGLRNESYLGTVFQNEARL</sequence>
<evidence type="ECO:0000313" key="2">
    <source>
        <dbReference type="EMBL" id="KFO38467.1"/>
    </source>
</evidence>
<name>A0A091E523_FUKDA</name>
<gene>
    <name evidence="2" type="ORF">H920_00116</name>
</gene>
<dbReference type="AlphaFoldDB" id="A0A091E523"/>
<accession>A0A091E523</accession>
<proteinExistence type="predicted"/>
<protein>
    <submittedName>
        <fullName evidence="2">Uncharacterized protein</fullName>
    </submittedName>
</protein>
<keyword evidence="3" id="KW-1185">Reference proteome</keyword>
<feature type="region of interest" description="Disordered" evidence="1">
    <location>
        <begin position="1"/>
        <end position="39"/>
    </location>
</feature>
<evidence type="ECO:0000256" key="1">
    <source>
        <dbReference type="SAM" id="MobiDB-lite"/>
    </source>
</evidence>
<dbReference type="Proteomes" id="UP000028990">
    <property type="component" value="Unassembled WGS sequence"/>
</dbReference>
<reference evidence="2 3" key="1">
    <citation type="submission" date="2013-11" db="EMBL/GenBank/DDBJ databases">
        <title>The Damaraland mole rat (Fukomys damarensis) genome and evolution of African mole rats.</title>
        <authorList>
            <person name="Gladyshev V.N."/>
            <person name="Fang X."/>
        </authorList>
    </citation>
    <scope>NUCLEOTIDE SEQUENCE [LARGE SCALE GENOMIC DNA]</scope>
    <source>
        <tissue evidence="2">Liver</tissue>
    </source>
</reference>
<organism evidence="2 3">
    <name type="scientific">Fukomys damarensis</name>
    <name type="common">Damaraland mole rat</name>
    <name type="synonym">Cryptomys damarensis</name>
    <dbReference type="NCBI Taxonomy" id="885580"/>
    <lineage>
        <taxon>Eukaryota</taxon>
        <taxon>Metazoa</taxon>
        <taxon>Chordata</taxon>
        <taxon>Craniata</taxon>
        <taxon>Vertebrata</taxon>
        <taxon>Euteleostomi</taxon>
        <taxon>Mammalia</taxon>
        <taxon>Eutheria</taxon>
        <taxon>Euarchontoglires</taxon>
        <taxon>Glires</taxon>
        <taxon>Rodentia</taxon>
        <taxon>Hystricomorpha</taxon>
        <taxon>Bathyergidae</taxon>
        <taxon>Fukomys</taxon>
    </lineage>
</organism>